<dbReference type="AlphaFoldDB" id="A0A381VRX8"/>
<dbReference type="InterPro" id="IPR019455">
    <property type="entry name" value="Acetolactate_synth_ssu_C"/>
</dbReference>
<reference evidence="2" key="1">
    <citation type="submission" date="2018-05" db="EMBL/GenBank/DDBJ databases">
        <authorList>
            <person name="Lanie J.A."/>
            <person name="Ng W.-L."/>
            <person name="Kazmierczak K.M."/>
            <person name="Andrzejewski T.M."/>
            <person name="Davidsen T.M."/>
            <person name="Wayne K.J."/>
            <person name="Tettelin H."/>
            <person name="Glass J.I."/>
            <person name="Rusch D."/>
            <person name="Podicherti R."/>
            <person name="Tsui H.-C.T."/>
            <person name="Winkler M.E."/>
        </authorList>
    </citation>
    <scope>NUCLEOTIDE SEQUENCE</scope>
</reference>
<organism evidence="2">
    <name type="scientific">marine metagenome</name>
    <dbReference type="NCBI Taxonomy" id="408172"/>
    <lineage>
        <taxon>unclassified sequences</taxon>
        <taxon>metagenomes</taxon>
        <taxon>ecological metagenomes</taxon>
    </lineage>
</organism>
<dbReference type="Gene3D" id="3.30.70.1150">
    <property type="entry name" value="ACT-like. Chain A, domain 2"/>
    <property type="match status" value="1"/>
</dbReference>
<dbReference type="Pfam" id="PF10369">
    <property type="entry name" value="ALS_ss_C"/>
    <property type="match status" value="1"/>
</dbReference>
<feature type="domain" description="Acetolactate synthase small subunit C-terminal" evidence="1">
    <location>
        <begin position="1"/>
        <end position="71"/>
    </location>
</feature>
<dbReference type="InterPro" id="IPR045865">
    <property type="entry name" value="ACT-like_dom_sf"/>
</dbReference>
<evidence type="ECO:0000313" key="2">
    <source>
        <dbReference type="EMBL" id="SVA42313.1"/>
    </source>
</evidence>
<proteinExistence type="predicted"/>
<evidence type="ECO:0000259" key="1">
    <source>
        <dbReference type="Pfam" id="PF10369"/>
    </source>
</evidence>
<dbReference type="EMBL" id="UINC01009432">
    <property type="protein sequence ID" value="SVA42313.1"/>
    <property type="molecule type" value="Genomic_DNA"/>
</dbReference>
<name>A0A381VRX8_9ZZZZ</name>
<sequence length="81" mass="8759">LFKLRTPEISRGKLATLIDDFGGHVLDYDEIHGTLEVVGNAVEIDNFMDVISSLTEIESVVRSGTMAIAKGTPVFDAHVAD</sequence>
<dbReference type="SUPFAM" id="SSF55021">
    <property type="entry name" value="ACT-like"/>
    <property type="match status" value="1"/>
</dbReference>
<feature type="non-terminal residue" evidence="2">
    <location>
        <position position="1"/>
    </location>
</feature>
<dbReference type="InterPro" id="IPR027271">
    <property type="entry name" value="Acetolactate_synth/TF_NikR_C"/>
</dbReference>
<accession>A0A381VRX8</accession>
<protein>
    <recommendedName>
        <fullName evidence="1">Acetolactate synthase small subunit C-terminal domain-containing protein</fullName>
    </recommendedName>
</protein>
<gene>
    <name evidence="2" type="ORF">METZ01_LOCUS95167</name>
</gene>